<feature type="transmembrane region" description="Helical" evidence="1">
    <location>
        <begin position="344"/>
        <end position="368"/>
    </location>
</feature>
<dbReference type="EMBL" id="JAQQWK010000011">
    <property type="protein sequence ID" value="KAK8023727.1"/>
    <property type="molecule type" value="Genomic_DNA"/>
</dbReference>
<feature type="transmembrane region" description="Helical" evidence="1">
    <location>
        <begin position="473"/>
        <end position="490"/>
    </location>
</feature>
<keyword evidence="1" id="KW-1133">Transmembrane helix</keyword>
<organism evidence="2 3">
    <name type="scientific">Apiospora rasikravindrae</name>
    <dbReference type="NCBI Taxonomy" id="990691"/>
    <lineage>
        <taxon>Eukaryota</taxon>
        <taxon>Fungi</taxon>
        <taxon>Dikarya</taxon>
        <taxon>Ascomycota</taxon>
        <taxon>Pezizomycotina</taxon>
        <taxon>Sordariomycetes</taxon>
        <taxon>Xylariomycetidae</taxon>
        <taxon>Amphisphaeriales</taxon>
        <taxon>Apiosporaceae</taxon>
        <taxon>Apiospora</taxon>
    </lineage>
</organism>
<keyword evidence="3" id="KW-1185">Reference proteome</keyword>
<evidence type="ECO:0000313" key="2">
    <source>
        <dbReference type="EMBL" id="KAK8023727.1"/>
    </source>
</evidence>
<evidence type="ECO:0000313" key="3">
    <source>
        <dbReference type="Proteomes" id="UP001444661"/>
    </source>
</evidence>
<keyword evidence="1" id="KW-0812">Transmembrane</keyword>
<feature type="transmembrane region" description="Helical" evidence="1">
    <location>
        <begin position="125"/>
        <end position="148"/>
    </location>
</feature>
<gene>
    <name evidence="2" type="ORF">PG993_011793</name>
</gene>
<feature type="transmembrane region" description="Helical" evidence="1">
    <location>
        <begin position="497"/>
        <end position="518"/>
    </location>
</feature>
<protein>
    <submittedName>
        <fullName evidence="2">Uncharacterized protein</fullName>
    </submittedName>
</protein>
<keyword evidence="1" id="KW-0472">Membrane</keyword>
<evidence type="ECO:0000256" key="1">
    <source>
        <dbReference type="SAM" id="Phobius"/>
    </source>
</evidence>
<proteinExistence type="predicted"/>
<comment type="caution">
    <text evidence="2">The sequence shown here is derived from an EMBL/GenBank/DDBJ whole genome shotgun (WGS) entry which is preliminary data.</text>
</comment>
<accession>A0ABR1S0L5</accession>
<reference evidence="2 3" key="1">
    <citation type="submission" date="2023-01" db="EMBL/GenBank/DDBJ databases">
        <title>Analysis of 21 Apiospora genomes using comparative genomics revels a genus with tremendous synthesis potential of carbohydrate active enzymes and secondary metabolites.</title>
        <authorList>
            <person name="Sorensen T."/>
        </authorList>
    </citation>
    <scope>NUCLEOTIDE SEQUENCE [LARGE SCALE GENOMIC DNA]</scope>
    <source>
        <strain evidence="2 3">CBS 33761</strain>
    </source>
</reference>
<dbReference type="Proteomes" id="UP001444661">
    <property type="component" value="Unassembled WGS sequence"/>
</dbReference>
<sequence length="519" mass="58012">MGISSTPSACMEDGTVNPGRDQQNLFSMGFFDITLKTNTYTVGGNGAMSFATVKVIDICWDVIIGRGGQGLMAIFSWKVFRHYVSASMQSAPVTYQTFRLVFINGDANVATPFRLSRDFIKRRRLISATAMVFMVLSTVYVLVFPTLVGSMTGYIGVMMTFVKDHNGTSIPFARFDYAAYVIHDGHRINLTDDYVVPYSDNANAMSMQDPLATIPSPDCSDSSRACAIKNATSIYVSKNGFYGLSNNTTSEWDMAPVMIILEPPALNISAFYLTSSHLSNEPGPDPEDMLYGNEWVDPRTGDCPFNDSSRLMWTAHGQLFSMDDIKANGACQPLMNVYEWGFSFIQALMNCMLLTVWSVGLWLLWLAAQFKLPLRREREVTKGWRAVSYLADTMRRQFDETGIDPHVLREKPLKEEINRHLNGGDISFISEDPEKGQLGLGQGLFLWLQQNKWWCLLLTALLLGTGLSQRPVLYPLFATVYGMLMAMALVDGVASRLLVILPFMIISLFGLFYALLWVT</sequence>
<name>A0ABR1S0L5_9PEZI</name>